<dbReference type="RefSeq" id="WP_407989216.1">
    <property type="nucleotide sequence ID" value="NZ_AP035881.2"/>
</dbReference>
<dbReference type="Pfam" id="PF19136">
    <property type="entry name" value="DUF5819"/>
    <property type="match status" value="1"/>
</dbReference>
<dbReference type="AlphaFoldDB" id="A0AB33K4K8"/>
<dbReference type="EMBL" id="AP035881">
    <property type="protein sequence ID" value="BFP46833.1"/>
    <property type="molecule type" value="Genomic_DNA"/>
</dbReference>
<sequence>MRTWSTPALVVLCAAGAVLLGGTALFLAALFLHSAPSNALSQEYRSELDAVVYPEFEQNWRLFAPNPLQQNVTVDARVQTIAADGTVTTREWAGLTASDIAAVRGNPAPSHVDQNLLRRAWDFYDATHPDQQAPAPRGGLAEEYLKRIALQRIGPAEGGDRLFQVQLRVGTAELAPPRWSREQVDTAPKYRELPWWPVGESDLRGLW</sequence>
<evidence type="ECO:0000313" key="1">
    <source>
        <dbReference type="EMBL" id="BFP46833.1"/>
    </source>
</evidence>
<organism evidence="1">
    <name type="scientific">Kitasatospora sp. CMC57</name>
    <dbReference type="NCBI Taxonomy" id="3231513"/>
    <lineage>
        <taxon>Bacteria</taxon>
        <taxon>Bacillati</taxon>
        <taxon>Actinomycetota</taxon>
        <taxon>Actinomycetes</taxon>
        <taxon>Kitasatosporales</taxon>
        <taxon>Streptomycetaceae</taxon>
        <taxon>Kitasatospora</taxon>
    </lineage>
</organism>
<gene>
    <name evidence="1" type="ORF">KCMC57_32010</name>
</gene>
<reference evidence="1" key="1">
    <citation type="submission" date="2024-07" db="EMBL/GenBank/DDBJ databases">
        <title>Complete genome sequences of cellulolytic bacteria, Kitasatospora sp. CMC57 and Streptomyces sp. CMC78, isolated from Japanese agricultural soil.</title>
        <authorList>
            <person name="Hashimoto T."/>
            <person name="Ito M."/>
            <person name="Iwamoto M."/>
            <person name="Fukahori D."/>
            <person name="Shoda T."/>
            <person name="Sakoda M."/>
            <person name="Morohoshi T."/>
            <person name="Mitsuboshi M."/>
            <person name="Nishizawa T."/>
        </authorList>
    </citation>
    <scope>NUCLEOTIDE SEQUENCE</scope>
    <source>
        <strain evidence="1">CMC57</strain>
    </source>
</reference>
<proteinExistence type="predicted"/>
<name>A0AB33K4K8_9ACTN</name>
<accession>A0AB33K4K8</accession>
<protein>
    <submittedName>
        <fullName evidence="1">Uncharacterized protein</fullName>
    </submittedName>
</protein>
<dbReference type="InterPro" id="IPR043857">
    <property type="entry name" value="DUF5819"/>
</dbReference>